<dbReference type="Gene3D" id="3.40.30.10">
    <property type="entry name" value="Glutaredoxin"/>
    <property type="match status" value="1"/>
</dbReference>
<dbReference type="InterPro" id="IPR013766">
    <property type="entry name" value="Thioredoxin_domain"/>
</dbReference>
<dbReference type="PROSITE" id="PS51352">
    <property type="entry name" value="THIOREDOXIN_2"/>
    <property type="match status" value="1"/>
</dbReference>
<feature type="domain" description="Thioredoxin" evidence="5">
    <location>
        <begin position="46"/>
        <end position="210"/>
    </location>
</feature>
<feature type="disulfide bond" description="Redox-active" evidence="4">
    <location>
        <begin position="84"/>
        <end position="88"/>
    </location>
</feature>
<dbReference type="STRING" id="659014.SAMN04487996_10565"/>
<organism evidence="6 7">
    <name type="scientific">Dyadobacter soli</name>
    <dbReference type="NCBI Taxonomy" id="659014"/>
    <lineage>
        <taxon>Bacteria</taxon>
        <taxon>Pseudomonadati</taxon>
        <taxon>Bacteroidota</taxon>
        <taxon>Cytophagia</taxon>
        <taxon>Cytophagales</taxon>
        <taxon>Spirosomataceae</taxon>
        <taxon>Dyadobacter</taxon>
    </lineage>
</organism>
<gene>
    <name evidence="6" type="ORF">SAMN04487996_10565</name>
</gene>
<dbReference type="EMBL" id="FNAN01000005">
    <property type="protein sequence ID" value="SDE44568.1"/>
    <property type="molecule type" value="Genomic_DNA"/>
</dbReference>
<proteinExistence type="inferred from homology"/>
<dbReference type="OrthoDB" id="9811998at2"/>
<dbReference type="Proteomes" id="UP000198748">
    <property type="component" value="Unassembled WGS sequence"/>
</dbReference>
<dbReference type="RefSeq" id="WP_090148531.1">
    <property type="nucleotide sequence ID" value="NZ_FNAN01000005.1"/>
</dbReference>
<feature type="binding site" evidence="3">
    <location>
        <position position="88"/>
    </location>
    <ligand>
        <name>Cu cation</name>
        <dbReference type="ChEBI" id="CHEBI:23378"/>
    </ligand>
</feature>
<evidence type="ECO:0000256" key="1">
    <source>
        <dbReference type="ARBA" id="ARBA00010996"/>
    </source>
</evidence>
<dbReference type="InterPro" id="IPR036249">
    <property type="entry name" value="Thioredoxin-like_sf"/>
</dbReference>
<keyword evidence="4" id="KW-1015">Disulfide bond</keyword>
<feature type="binding site" evidence="3">
    <location>
        <position position="84"/>
    </location>
    <ligand>
        <name>Cu cation</name>
        <dbReference type="ChEBI" id="CHEBI:23378"/>
    </ligand>
</feature>
<name>A0A1G7CZ35_9BACT</name>
<reference evidence="7" key="1">
    <citation type="submission" date="2016-10" db="EMBL/GenBank/DDBJ databases">
        <authorList>
            <person name="Varghese N."/>
            <person name="Submissions S."/>
        </authorList>
    </citation>
    <scope>NUCLEOTIDE SEQUENCE [LARGE SCALE GENOMIC DNA]</scope>
    <source>
        <strain evidence="7">DSM 25329</strain>
    </source>
</reference>
<evidence type="ECO:0000313" key="6">
    <source>
        <dbReference type="EMBL" id="SDE44568.1"/>
    </source>
</evidence>
<dbReference type="PANTHER" id="PTHR12151:SF25">
    <property type="entry name" value="LINALOOL DEHYDRATASE_ISOMERASE DOMAIN-CONTAINING PROTEIN"/>
    <property type="match status" value="1"/>
</dbReference>
<evidence type="ECO:0000256" key="2">
    <source>
        <dbReference type="ARBA" id="ARBA00023008"/>
    </source>
</evidence>
<protein>
    <submittedName>
        <fullName evidence="6">Protein SCO1/2</fullName>
    </submittedName>
</protein>
<dbReference type="PANTHER" id="PTHR12151">
    <property type="entry name" value="ELECTRON TRANSPORT PROTIN SCO1/SENC FAMILY MEMBER"/>
    <property type="match status" value="1"/>
</dbReference>
<accession>A0A1G7CZ35</accession>
<sequence length="216" mass="24464">MRVHTRRIILGLLAAALLTACEDRKLPYLGQPETVTKTVAGKTTEETHYPSIPAFSFTNQDNQTVTESDFKDKIYVADFFFTTCPTICPVMKKNMLKVYDEVKDNPTVRILSHTIDPAHDSPAVLKTYSNDLGVNNATWQFVTGDRGKIYEIGQQHYLITAAEDAKSPGGFLHSGHFVLLDKDRHIRGMYDGTTDEGTYEIIRDIRTLLKEYEQEK</sequence>
<evidence type="ECO:0000313" key="7">
    <source>
        <dbReference type="Proteomes" id="UP000198748"/>
    </source>
</evidence>
<dbReference type="InterPro" id="IPR003782">
    <property type="entry name" value="SCO1/SenC"/>
</dbReference>
<keyword evidence="7" id="KW-1185">Reference proteome</keyword>
<comment type="similarity">
    <text evidence="1">Belongs to the SCO1/2 family.</text>
</comment>
<dbReference type="Pfam" id="PF02630">
    <property type="entry name" value="SCO1-SenC"/>
    <property type="match status" value="1"/>
</dbReference>
<dbReference type="AlphaFoldDB" id="A0A1G7CZ35"/>
<dbReference type="PROSITE" id="PS51257">
    <property type="entry name" value="PROKAR_LIPOPROTEIN"/>
    <property type="match status" value="1"/>
</dbReference>
<keyword evidence="2 3" id="KW-0186">Copper</keyword>
<dbReference type="GO" id="GO:0046872">
    <property type="term" value="F:metal ion binding"/>
    <property type="evidence" value="ECO:0007669"/>
    <property type="project" value="UniProtKB-KW"/>
</dbReference>
<feature type="binding site" evidence="3">
    <location>
        <position position="173"/>
    </location>
    <ligand>
        <name>Cu cation</name>
        <dbReference type="ChEBI" id="CHEBI:23378"/>
    </ligand>
</feature>
<keyword evidence="3" id="KW-0479">Metal-binding</keyword>
<evidence type="ECO:0000256" key="3">
    <source>
        <dbReference type="PIRSR" id="PIRSR603782-1"/>
    </source>
</evidence>
<evidence type="ECO:0000259" key="5">
    <source>
        <dbReference type="PROSITE" id="PS51352"/>
    </source>
</evidence>
<evidence type="ECO:0000256" key="4">
    <source>
        <dbReference type="PIRSR" id="PIRSR603782-2"/>
    </source>
</evidence>
<dbReference type="SUPFAM" id="SSF52833">
    <property type="entry name" value="Thioredoxin-like"/>
    <property type="match status" value="1"/>
</dbReference>
<dbReference type="CDD" id="cd02968">
    <property type="entry name" value="SCO"/>
    <property type="match status" value="1"/>
</dbReference>